<dbReference type="Pfam" id="PF17919">
    <property type="entry name" value="RT_RNaseH_2"/>
    <property type="match status" value="1"/>
</dbReference>
<accession>A0AAV7S3E3</accession>
<name>A0AAV7S3E3_PLEWA</name>
<protein>
    <recommendedName>
        <fullName evidence="1">Reverse transcriptase/retrotransposon-derived protein RNase H-like domain-containing protein</fullName>
    </recommendedName>
</protein>
<feature type="domain" description="Reverse transcriptase/retrotransposon-derived protein RNase H-like" evidence="1">
    <location>
        <begin position="60"/>
        <end position="110"/>
    </location>
</feature>
<organism evidence="2 3">
    <name type="scientific">Pleurodeles waltl</name>
    <name type="common">Iberian ribbed newt</name>
    <dbReference type="NCBI Taxonomy" id="8319"/>
    <lineage>
        <taxon>Eukaryota</taxon>
        <taxon>Metazoa</taxon>
        <taxon>Chordata</taxon>
        <taxon>Craniata</taxon>
        <taxon>Vertebrata</taxon>
        <taxon>Euteleostomi</taxon>
        <taxon>Amphibia</taxon>
        <taxon>Batrachia</taxon>
        <taxon>Caudata</taxon>
        <taxon>Salamandroidea</taxon>
        <taxon>Salamandridae</taxon>
        <taxon>Pleurodelinae</taxon>
        <taxon>Pleurodeles</taxon>
    </lineage>
</organism>
<proteinExistence type="predicted"/>
<comment type="caution">
    <text evidence="2">The sequence shown here is derived from an EMBL/GenBank/DDBJ whole genome shotgun (WGS) entry which is preliminary data.</text>
</comment>
<gene>
    <name evidence="2" type="ORF">NDU88_010968</name>
</gene>
<evidence type="ECO:0000313" key="3">
    <source>
        <dbReference type="Proteomes" id="UP001066276"/>
    </source>
</evidence>
<dbReference type="AlphaFoldDB" id="A0AAV7S3E3"/>
<evidence type="ECO:0000259" key="1">
    <source>
        <dbReference type="Pfam" id="PF17919"/>
    </source>
</evidence>
<dbReference type="InterPro" id="IPR043502">
    <property type="entry name" value="DNA/RNA_pol_sf"/>
</dbReference>
<evidence type="ECO:0000313" key="2">
    <source>
        <dbReference type="EMBL" id="KAJ1158275.1"/>
    </source>
</evidence>
<reference evidence="2" key="1">
    <citation type="journal article" date="2022" name="bioRxiv">
        <title>Sequencing and chromosome-scale assembly of the giantPleurodeles waltlgenome.</title>
        <authorList>
            <person name="Brown T."/>
            <person name="Elewa A."/>
            <person name="Iarovenko S."/>
            <person name="Subramanian E."/>
            <person name="Araus A.J."/>
            <person name="Petzold A."/>
            <person name="Susuki M."/>
            <person name="Suzuki K.-i.T."/>
            <person name="Hayashi T."/>
            <person name="Toyoda A."/>
            <person name="Oliveira C."/>
            <person name="Osipova E."/>
            <person name="Leigh N.D."/>
            <person name="Simon A."/>
            <person name="Yun M.H."/>
        </authorList>
    </citation>
    <scope>NUCLEOTIDE SEQUENCE</scope>
    <source>
        <strain evidence="2">20211129_DDA</strain>
        <tissue evidence="2">Liver</tissue>
    </source>
</reference>
<dbReference type="InterPro" id="IPR041577">
    <property type="entry name" value="RT_RNaseH_2"/>
</dbReference>
<sequence length="116" mass="12866">MAEDIVAEDTILGVLAGLQGVINIRNEILVHAPTNESHLERQESNFQMTTNDKNQLHVEWGPDQEVAFQATMMALYEDTMLVYFIPNKESELAVHASPTGLEAVLSQKQMMGLGPL</sequence>
<dbReference type="Proteomes" id="UP001066276">
    <property type="component" value="Chromosome 5"/>
</dbReference>
<dbReference type="SUPFAM" id="SSF56672">
    <property type="entry name" value="DNA/RNA polymerases"/>
    <property type="match status" value="1"/>
</dbReference>
<dbReference type="EMBL" id="JANPWB010000009">
    <property type="protein sequence ID" value="KAJ1158275.1"/>
    <property type="molecule type" value="Genomic_DNA"/>
</dbReference>
<keyword evidence="3" id="KW-1185">Reference proteome</keyword>